<proteinExistence type="predicted"/>
<reference evidence="1 2" key="1">
    <citation type="submission" date="2018-09" db="EMBL/GenBank/DDBJ databases">
        <title>Genome sequencing of Nocardioides immobilis CCTCC AB 2017083 for comparison to Nocardioides silvaticus.</title>
        <authorList>
            <person name="Li C."/>
            <person name="Wang G."/>
        </authorList>
    </citation>
    <scope>NUCLEOTIDE SEQUENCE [LARGE SCALE GENOMIC DNA]</scope>
    <source>
        <strain evidence="1 2">CCTCC AB 2017083</strain>
    </source>
</reference>
<dbReference type="EMBL" id="QXGH01000039">
    <property type="protein sequence ID" value="RHW23845.1"/>
    <property type="molecule type" value="Genomic_DNA"/>
</dbReference>
<comment type="caution">
    <text evidence="1">The sequence shown here is derived from an EMBL/GenBank/DDBJ whole genome shotgun (WGS) entry which is preliminary data.</text>
</comment>
<gene>
    <name evidence="1" type="ORF">D0Z08_27525</name>
</gene>
<dbReference type="Proteomes" id="UP000283644">
    <property type="component" value="Unassembled WGS sequence"/>
</dbReference>
<organism evidence="1 2">
    <name type="scientific">Nocardioides immobilis</name>
    <dbReference type="NCBI Taxonomy" id="2049295"/>
    <lineage>
        <taxon>Bacteria</taxon>
        <taxon>Bacillati</taxon>
        <taxon>Actinomycetota</taxon>
        <taxon>Actinomycetes</taxon>
        <taxon>Propionibacteriales</taxon>
        <taxon>Nocardioidaceae</taxon>
        <taxon>Nocardioides</taxon>
    </lineage>
</organism>
<protein>
    <submittedName>
        <fullName evidence="1">Uncharacterized protein</fullName>
    </submittedName>
</protein>
<dbReference type="AlphaFoldDB" id="A0A417XU67"/>
<name>A0A417XU67_9ACTN</name>
<accession>A0A417XU67</accession>
<sequence length="169" mass="16771">MHVVSGGTTTVPTNATTIRMTVTARGAAAGTLSFFPAGNPDGSSGQTVSWSAGGTATEVITTDIGQKNQVAFKNTSTKAAIVTATITGYSTEVEVDDISESGGTAGQVLTNTGTAAAWQDPQLPSAYHARNPSYVPLSGGAATVVSLALPAGRYQVEAITSGYGGGSAG</sequence>
<evidence type="ECO:0000313" key="1">
    <source>
        <dbReference type="EMBL" id="RHW23845.1"/>
    </source>
</evidence>
<evidence type="ECO:0000313" key="2">
    <source>
        <dbReference type="Proteomes" id="UP000283644"/>
    </source>
</evidence>
<dbReference type="RefSeq" id="WP_118928491.1">
    <property type="nucleotide sequence ID" value="NZ_QXGH01000039.1"/>
</dbReference>
<keyword evidence="2" id="KW-1185">Reference proteome</keyword>